<dbReference type="InterPro" id="IPR058752">
    <property type="entry name" value="RDRP_C_head"/>
</dbReference>
<dbReference type="EC" id="2.7.7.48" evidence="8"/>
<dbReference type="GO" id="GO:0003968">
    <property type="term" value="F:RNA-directed RNA polymerase activity"/>
    <property type="evidence" value="ECO:0007669"/>
    <property type="project" value="UniProtKB-KW"/>
</dbReference>
<keyword evidence="2 8" id="KW-0696">RNA-directed RNA polymerase</keyword>
<accession>A0A7S4Q0T0</accession>
<dbReference type="GO" id="GO:0003723">
    <property type="term" value="F:RNA binding"/>
    <property type="evidence" value="ECO:0007669"/>
    <property type="project" value="UniProtKB-KW"/>
</dbReference>
<dbReference type="InterPro" id="IPR043519">
    <property type="entry name" value="NT_sf"/>
</dbReference>
<evidence type="ECO:0000259" key="10">
    <source>
        <dbReference type="Pfam" id="PF05183"/>
    </source>
</evidence>
<evidence type="ECO:0000256" key="8">
    <source>
        <dbReference type="RuleBase" id="RU363098"/>
    </source>
</evidence>
<dbReference type="Pfam" id="PF22600">
    <property type="entry name" value="MTPAP-like_central"/>
    <property type="match status" value="1"/>
</dbReference>
<feature type="domain" description="RDRP C-terminal head" evidence="12">
    <location>
        <begin position="163"/>
        <end position="285"/>
    </location>
</feature>
<gene>
    <name evidence="13" type="ORF">AMON00008_LOCUS7307</name>
</gene>
<evidence type="ECO:0000256" key="3">
    <source>
        <dbReference type="ARBA" id="ARBA00022679"/>
    </source>
</evidence>
<comment type="similarity">
    <text evidence="1 8">Belongs to the RdRP family.</text>
</comment>
<evidence type="ECO:0000313" key="13">
    <source>
        <dbReference type="EMBL" id="CAE4567688.1"/>
    </source>
</evidence>
<dbReference type="InterPro" id="IPR057596">
    <property type="entry name" value="RDRP_core"/>
</dbReference>
<dbReference type="GO" id="GO:0031380">
    <property type="term" value="C:nuclear RNA-directed RNA polymerase complex"/>
    <property type="evidence" value="ECO:0007669"/>
    <property type="project" value="TreeGrafter"/>
</dbReference>
<keyword evidence="5 8" id="KW-0694">RNA-binding</keyword>
<reference evidence="13" key="1">
    <citation type="submission" date="2021-01" db="EMBL/GenBank/DDBJ databases">
        <authorList>
            <person name="Corre E."/>
            <person name="Pelletier E."/>
            <person name="Niang G."/>
            <person name="Scheremetjew M."/>
            <person name="Finn R."/>
            <person name="Kale V."/>
            <person name="Holt S."/>
            <person name="Cochrane G."/>
            <person name="Meng A."/>
            <person name="Brown T."/>
            <person name="Cohen L."/>
        </authorList>
    </citation>
    <scope>NUCLEOTIDE SEQUENCE</scope>
    <source>
        <strain evidence="13">CCMP3105</strain>
    </source>
</reference>
<evidence type="ECO:0000259" key="12">
    <source>
        <dbReference type="Pfam" id="PF26253"/>
    </source>
</evidence>
<dbReference type="PANTHER" id="PTHR23079:SF55">
    <property type="entry name" value="RNA-DIRECTED RNA POLYMERASE"/>
    <property type="match status" value="1"/>
</dbReference>
<evidence type="ECO:0000259" key="11">
    <source>
        <dbReference type="Pfam" id="PF22600"/>
    </source>
</evidence>
<dbReference type="SUPFAM" id="SSF81301">
    <property type="entry name" value="Nucleotidyltransferase"/>
    <property type="match status" value="1"/>
</dbReference>
<evidence type="ECO:0000256" key="7">
    <source>
        <dbReference type="ARBA" id="ARBA00048744"/>
    </source>
</evidence>
<evidence type="ECO:0000256" key="5">
    <source>
        <dbReference type="ARBA" id="ARBA00022884"/>
    </source>
</evidence>
<name>A0A7S4Q0T0_9DINO</name>
<comment type="catalytic activity">
    <reaction evidence="7 8">
        <text>RNA(n) + a ribonucleoside 5'-triphosphate = RNA(n+1) + diphosphate</text>
        <dbReference type="Rhea" id="RHEA:21248"/>
        <dbReference type="Rhea" id="RHEA-COMP:14527"/>
        <dbReference type="Rhea" id="RHEA-COMP:17342"/>
        <dbReference type="ChEBI" id="CHEBI:33019"/>
        <dbReference type="ChEBI" id="CHEBI:61557"/>
        <dbReference type="ChEBI" id="CHEBI:140395"/>
        <dbReference type="EC" id="2.7.7.48"/>
    </reaction>
</comment>
<organism evidence="13">
    <name type="scientific">Alexandrium monilatum</name>
    <dbReference type="NCBI Taxonomy" id="311494"/>
    <lineage>
        <taxon>Eukaryota</taxon>
        <taxon>Sar</taxon>
        <taxon>Alveolata</taxon>
        <taxon>Dinophyceae</taxon>
        <taxon>Gonyaulacales</taxon>
        <taxon>Pyrocystaceae</taxon>
        <taxon>Alexandrium</taxon>
    </lineage>
</organism>
<keyword evidence="3 8" id="KW-0808">Transferase</keyword>
<evidence type="ECO:0000256" key="9">
    <source>
        <dbReference type="SAM" id="MobiDB-lite"/>
    </source>
</evidence>
<dbReference type="Pfam" id="PF26253">
    <property type="entry name" value="RdRP_head"/>
    <property type="match status" value="1"/>
</dbReference>
<proteinExistence type="inferred from homology"/>
<feature type="domain" description="Poly(A) RNA polymerase mitochondrial-like central palm" evidence="11">
    <location>
        <begin position="309"/>
        <end position="448"/>
    </location>
</feature>
<feature type="region of interest" description="Disordered" evidence="9">
    <location>
        <begin position="896"/>
        <end position="918"/>
    </location>
</feature>
<keyword evidence="4 8" id="KW-0548">Nucleotidyltransferase</keyword>
<dbReference type="Gene3D" id="3.30.460.10">
    <property type="entry name" value="Beta Polymerase, domain 2"/>
    <property type="match status" value="1"/>
</dbReference>
<evidence type="ECO:0000256" key="6">
    <source>
        <dbReference type="ARBA" id="ARBA00023158"/>
    </source>
</evidence>
<dbReference type="EMBL" id="HBNR01011338">
    <property type="protein sequence ID" value="CAE4567688.1"/>
    <property type="molecule type" value="Transcribed_RNA"/>
</dbReference>
<feature type="domain" description="RDRP core" evidence="10">
    <location>
        <begin position="1"/>
        <end position="140"/>
    </location>
</feature>
<dbReference type="PANTHER" id="PTHR23079">
    <property type="entry name" value="RNA-DEPENDENT RNA POLYMERASE"/>
    <property type="match status" value="1"/>
</dbReference>
<dbReference type="InterPro" id="IPR007855">
    <property type="entry name" value="RDRP"/>
</dbReference>
<keyword evidence="6" id="KW-0943">RNA-mediated gene silencing</keyword>
<evidence type="ECO:0000256" key="2">
    <source>
        <dbReference type="ARBA" id="ARBA00022484"/>
    </source>
</evidence>
<dbReference type="AlphaFoldDB" id="A0A7S4Q0T0"/>
<dbReference type="InterPro" id="IPR054708">
    <property type="entry name" value="MTPAP-like_central"/>
</dbReference>
<evidence type="ECO:0000256" key="4">
    <source>
        <dbReference type="ARBA" id="ARBA00022695"/>
    </source>
</evidence>
<evidence type="ECO:0000256" key="1">
    <source>
        <dbReference type="ARBA" id="ARBA00005762"/>
    </source>
</evidence>
<protein>
    <recommendedName>
        <fullName evidence="8">RNA-dependent RNA polymerase</fullName>
        <ecNumber evidence="8">2.7.7.48</ecNumber>
    </recommendedName>
</protein>
<dbReference type="GO" id="GO:0030422">
    <property type="term" value="P:siRNA processing"/>
    <property type="evidence" value="ECO:0007669"/>
    <property type="project" value="TreeGrafter"/>
</dbReference>
<sequence length="1168" mass="125512">MFSVIWAEDLVPPAGLMQPALDYDALLREAGEPVGTMGSLGDEDLVHFFCRVVVNDTLGKIAHMHLALCDASPQGALEPLAMEMAKAQSLAVDFPKTGVPPQVPTKAIKEVECRGYPDFMQKPQRETYTSEKVLGALFRRCVSLDVDHEAASPFDVDEALLLPGRSAWRSAAVAACARFRHELGRLLVCHGLRHEAEAVLAAALRWPATSADRGKASARIRRHFDALTQKYRAEFLEEELGDADRWAKASAWYEAAYRPAEQRSARPCRSFAWVAGDVLCEIKRRGGGAPGPKIDVQTLIGMSARDEALEAVPLVQQTVASRMAVAARVQHALDPAPVRAAERAFSVRPFGSVALCLCEAESDLDVCVVASAGAFSPPFVPAGQGAHFAQLDAAAQARHFLQVVVSPAVDTVARLKRELLNAHVPIVRCSVAGVLDSAEDVRVDITFCQEGLLKARHFCHVVHSRGPVVFAAVMLLTRWGRAVGLVRSAGGHTAAGESGAGQQGPPAASEAAMVPAEWQALLLHLIATDHGVREALDAGARPVLGADTADAEQHQGTAEAAEDPEAFLRRFSDGLAAMRRRDARALGALLLALLRGTSCLRGAVDFAWPVQGTPRHRLAPEVLAAAALRAARAVQVLTATRSFGIVLAAGAAAVETSISRRLSRTLCFRLYNHRAFHEAHLHAVSGAAVRLEPVEDSELLLLHAAGSAAQVDALQRELHRYATAALAVGMPSTKASRYFMEGSTCLLFEGTSSMGSRLRFEPSSGGHVPAHAASERMAPCLNLAECDSPWEAVAQARFLDLWSAQLAKVPLDSHSHMSSLTARVRFGSFYLTDVSDKLPETSMTMSIGELQEAMSKHKRNRKTCFRAPTDCAPSEPLPRPGDASFQMTQIRPSKGLAGVEPQRGRRKHRRAKQPGIGSSFCPGLLPGNAPAEALRARCAAAYAAALRRAGFCQVQATVQKAGSLAAGVYASQAFELEVRLDPELRVLAVSERPLCWVHATLVRSRCGLASEGARQQLLRTHDVRVKVETTDPVQPGSRLLEVALPGGRAPVGLRGQIPVAAEHASPWLRDRLGYARRCDQAVAFERQLHCRGIPAGARVRAEVISGAEFMGKGFVLRRDFCELGLALEPAVLGAAVRHGRTATRNLGEQLWRVALEVSAALMDAAREG</sequence>
<dbReference type="Pfam" id="PF05183">
    <property type="entry name" value="RdRP"/>
    <property type="match status" value="1"/>
</dbReference>